<dbReference type="InterPro" id="IPR044296">
    <property type="entry name" value="HIPP46"/>
</dbReference>
<accession>A0A1D1Y0T1</accession>
<sequence length="140" mass="15534">QTRTSVDDRGMVFSLTLSINRGASPGFFISFPSNICPLIIHPYSSQSPLRSSPEEQQPDHVYWKDEGVLSAAIEGADKNQIVVVGEDVDSVNLTKLLRKKMGFAKLLSVSTEQPVAPWPNGWENIGERCAVLLFSLFRKK</sequence>
<proteinExistence type="predicted"/>
<reference evidence="1" key="1">
    <citation type="submission" date="2015-07" db="EMBL/GenBank/DDBJ databases">
        <title>Transcriptome Assembly of Anthurium amnicola.</title>
        <authorList>
            <person name="Suzuki J."/>
        </authorList>
    </citation>
    <scope>NUCLEOTIDE SEQUENCE</scope>
</reference>
<evidence type="ECO:0000313" key="1">
    <source>
        <dbReference type="EMBL" id="JAT48265.1"/>
    </source>
</evidence>
<feature type="non-terminal residue" evidence="1">
    <location>
        <position position="1"/>
    </location>
</feature>
<dbReference type="EMBL" id="GDJX01019671">
    <property type="protein sequence ID" value="JAT48265.1"/>
    <property type="molecule type" value="Transcribed_RNA"/>
</dbReference>
<name>A0A1D1Y0T1_9ARAE</name>
<dbReference type="AlphaFoldDB" id="A0A1D1Y0T1"/>
<organism evidence="1">
    <name type="scientific">Anthurium amnicola</name>
    <dbReference type="NCBI Taxonomy" id="1678845"/>
    <lineage>
        <taxon>Eukaryota</taxon>
        <taxon>Viridiplantae</taxon>
        <taxon>Streptophyta</taxon>
        <taxon>Embryophyta</taxon>
        <taxon>Tracheophyta</taxon>
        <taxon>Spermatophyta</taxon>
        <taxon>Magnoliopsida</taxon>
        <taxon>Liliopsida</taxon>
        <taxon>Araceae</taxon>
        <taxon>Pothoideae</taxon>
        <taxon>Potheae</taxon>
        <taxon>Anthurium</taxon>
    </lineage>
</organism>
<gene>
    <name evidence="1" type="primary">norW</name>
    <name evidence="1" type="ORF">g.108618</name>
</gene>
<protein>
    <submittedName>
        <fullName evidence="1">Nitric oxide reductase FlRd-NAD(+) reductase</fullName>
    </submittedName>
</protein>
<dbReference type="Gene3D" id="3.30.70.100">
    <property type="match status" value="1"/>
</dbReference>
<dbReference type="PANTHER" id="PTHR46371">
    <property type="entry name" value="OS04G0464100 PROTEIN"/>
    <property type="match status" value="1"/>
</dbReference>